<feature type="region of interest" description="Disordered" evidence="3">
    <location>
        <begin position="248"/>
        <end position="283"/>
    </location>
</feature>
<keyword evidence="7" id="KW-1185">Reference proteome</keyword>
<reference evidence="7" key="1">
    <citation type="journal article" date="2019" name="Int. J. Syst. Evol. Microbiol.">
        <title>The Global Catalogue of Microorganisms (GCM) 10K type strain sequencing project: providing services to taxonomists for standard genome sequencing and annotation.</title>
        <authorList>
            <consortium name="The Broad Institute Genomics Platform"/>
            <consortium name="The Broad Institute Genome Sequencing Center for Infectious Disease"/>
            <person name="Wu L."/>
            <person name="Ma J."/>
        </authorList>
    </citation>
    <scope>NUCLEOTIDE SEQUENCE [LARGE SCALE GENOMIC DNA]</scope>
    <source>
        <strain evidence="7">TBRC 5832</strain>
    </source>
</reference>
<feature type="domain" description="Glycosyl transferase family 1" evidence="4">
    <location>
        <begin position="306"/>
        <end position="467"/>
    </location>
</feature>
<feature type="compositionally biased region" description="Polar residues" evidence="3">
    <location>
        <begin position="252"/>
        <end position="278"/>
    </location>
</feature>
<dbReference type="PANTHER" id="PTHR46401:SF2">
    <property type="entry name" value="GLYCOSYLTRANSFERASE WBBK-RELATED"/>
    <property type="match status" value="1"/>
</dbReference>
<name>A0ABV8J9I9_9ACTN</name>
<dbReference type="CDD" id="cd03801">
    <property type="entry name" value="GT4_PimA-like"/>
    <property type="match status" value="1"/>
</dbReference>
<dbReference type="EMBL" id="JBHSBL010000041">
    <property type="protein sequence ID" value="MFC4072691.1"/>
    <property type="molecule type" value="Genomic_DNA"/>
</dbReference>
<dbReference type="Gene3D" id="3.40.50.2000">
    <property type="entry name" value="Glycogen Phosphorylase B"/>
    <property type="match status" value="3"/>
</dbReference>
<dbReference type="RefSeq" id="WP_378073563.1">
    <property type="nucleotide sequence ID" value="NZ_JBHSBL010000041.1"/>
</dbReference>
<proteinExistence type="predicted"/>
<dbReference type="EC" id="2.4.-.-" evidence="6"/>
<sequence length="519" mass="55517">MISAPLRIALLSYRSKPHSGGQGIYVRHLSRELVRLGHRVEVFSGPPLPELDDGVELTVLPSLDLYREPDPFRTPTWSEFQSGIDVLEWTAMCTGAFPEPLTFSLRAWRHLRERLSEFDVVHDNQCLGYGLLPLNWSDTPLVATIHHPITVDRDLELAAAPDWKRRMSLRRWYAFTRMQGRVARQLPWLTTVSQAARDEIVEAFGVRAERLRVIGVGVDVDTFSPKADKNSGSTTATVGHAAATTATISEPGATTATISEPGATTATISEPGATTATISEPGATVATIEGTDGGVAAEPEAVWRSAPASGGRVVAVASADVPLKGLPELIEAVAKLRADHDVELVVVGSARPDGAAARAITRLGLDDAVRFVSGISDGELADLFRSATVAAVPSRYEGFSLPAVEAMACGVPLVVTTAGALPEVAGPDGLASLHVPPGDPGALSAAIGRLLDDEALRRRLGAEGRRRAVEHFTWRRTAIRTAEWYAEAIAAHRTRRKPRAGSAPAARPVEAGTRESRIR</sequence>
<protein>
    <submittedName>
        <fullName evidence="6">Glycosyltransferase</fullName>
        <ecNumber evidence="6">2.4.-.-</ecNumber>
    </submittedName>
</protein>
<organism evidence="6 7">
    <name type="scientific">Actinoplanes subglobosus</name>
    <dbReference type="NCBI Taxonomy" id="1547892"/>
    <lineage>
        <taxon>Bacteria</taxon>
        <taxon>Bacillati</taxon>
        <taxon>Actinomycetota</taxon>
        <taxon>Actinomycetes</taxon>
        <taxon>Micromonosporales</taxon>
        <taxon>Micromonosporaceae</taxon>
        <taxon>Actinoplanes</taxon>
    </lineage>
</organism>
<evidence type="ECO:0000256" key="2">
    <source>
        <dbReference type="ARBA" id="ARBA00022679"/>
    </source>
</evidence>
<feature type="domain" description="Glycosyltransferase subfamily 4-like N-terminal" evidence="5">
    <location>
        <begin position="20"/>
        <end position="221"/>
    </location>
</feature>
<dbReference type="PANTHER" id="PTHR46401">
    <property type="entry name" value="GLYCOSYLTRANSFERASE WBBK-RELATED"/>
    <property type="match status" value="1"/>
</dbReference>
<keyword evidence="1 6" id="KW-0328">Glycosyltransferase</keyword>
<comment type="caution">
    <text evidence="6">The sequence shown here is derived from an EMBL/GenBank/DDBJ whole genome shotgun (WGS) entry which is preliminary data.</text>
</comment>
<keyword evidence="2 6" id="KW-0808">Transferase</keyword>
<dbReference type="Proteomes" id="UP001595867">
    <property type="component" value="Unassembled WGS sequence"/>
</dbReference>
<gene>
    <name evidence="6" type="ORF">ACFO0C_47830</name>
</gene>
<evidence type="ECO:0000313" key="6">
    <source>
        <dbReference type="EMBL" id="MFC4072691.1"/>
    </source>
</evidence>
<evidence type="ECO:0000259" key="5">
    <source>
        <dbReference type="Pfam" id="PF13439"/>
    </source>
</evidence>
<dbReference type="Pfam" id="PF13439">
    <property type="entry name" value="Glyco_transf_4"/>
    <property type="match status" value="1"/>
</dbReference>
<dbReference type="Pfam" id="PF00534">
    <property type="entry name" value="Glycos_transf_1"/>
    <property type="match status" value="1"/>
</dbReference>
<evidence type="ECO:0000313" key="7">
    <source>
        <dbReference type="Proteomes" id="UP001595867"/>
    </source>
</evidence>
<dbReference type="GO" id="GO:0016757">
    <property type="term" value="F:glycosyltransferase activity"/>
    <property type="evidence" value="ECO:0007669"/>
    <property type="project" value="UniProtKB-KW"/>
</dbReference>
<dbReference type="SUPFAM" id="SSF53756">
    <property type="entry name" value="UDP-Glycosyltransferase/glycogen phosphorylase"/>
    <property type="match status" value="1"/>
</dbReference>
<dbReference type="InterPro" id="IPR001296">
    <property type="entry name" value="Glyco_trans_1"/>
</dbReference>
<evidence type="ECO:0000256" key="1">
    <source>
        <dbReference type="ARBA" id="ARBA00022676"/>
    </source>
</evidence>
<feature type="region of interest" description="Disordered" evidence="3">
    <location>
        <begin position="493"/>
        <end position="519"/>
    </location>
</feature>
<dbReference type="InterPro" id="IPR028098">
    <property type="entry name" value="Glyco_trans_4-like_N"/>
</dbReference>
<evidence type="ECO:0000256" key="3">
    <source>
        <dbReference type="SAM" id="MobiDB-lite"/>
    </source>
</evidence>
<accession>A0ABV8J9I9</accession>
<evidence type="ECO:0000259" key="4">
    <source>
        <dbReference type="Pfam" id="PF00534"/>
    </source>
</evidence>